<accession>A0ACC1K796</accession>
<dbReference type="EMBL" id="JANBUJ010000099">
    <property type="protein sequence ID" value="KAJ2774450.1"/>
    <property type="molecule type" value="Genomic_DNA"/>
</dbReference>
<gene>
    <name evidence="1" type="ORF">IWQ57_000816</name>
</gene>
<keyword evidence="2" id="KW-1185">Reference proteome</keyword>
<evidence type="ECO:0000313" key="1">
    <source>
        <dbReference type="EMBL" id="KAJ2774450.1"/>
    </source>
</evidence>
<protein>
    <submittedName>
        <fullName evidence="1">Uncharacterized protein</fullName>
    </submittedName>
</protein>
<evidence type="ECO:0000313" key="2">
    <source>
        <dbReference type="Proteomes" id="UP001140234"/>
    </source>
</evidence>
<name>A0ACC1K796_9FUNG</name>
<comment type="caution">
    <text evidence="1">The sequence shown here is derived from an EMBL/GenBank/DDBJ whole genome shotgun (WGS) entry which is preliminary data.</text>
</comment>
<sequence>MAVRAARVSTTTHTVAAPAADPPPQGPRGQALCVLARLVTSADTVAVCKQVLEMRSGGLLQAQDGAPTRRVIEDAEVALGLADLVGRLHCWERCLDCLNLVMEMRPIDGAGSRQRQADSNARVDLQVVRAVIAAILSPHRAPFPERRNAGLTALQMFSDFNLSTADADDLVLNIRIGGFLSDRRRLRVLAAAIAEDRLTESVRYELAVAHARCLLFHDAVDALKRLPALSKANRIEASVALCLSYAERAHIGEACKVLRALEDDESVWTEDQTTFDRQAVVFHTRLGIVHATALATIPRLPFTENFHTAASARFSPRYEPGLSQKALQLLAATVAEMRKTIDREKWQRYDLHTHLFRCECAAYAMAGDTAPSGLSLSIAYLTKRLQGLQREHARALRQLGGDASSPSAGPHGTDYASLILRSYLWAVVLRPGTNQTSTLNNIEYRLKHAQRHVAGFQPSVADLEPALLAVLPPAVWAKAHTGNFKDNAMFMLADEFLCNPPRAKASRFVADLLVMARKATAVPGAADHRLTPLLALLAVTQGHANKAARIAEAAFAAPPLGIRPGMLALEPVRDQTFYSRMLQVLSTFKQGAVMAVTQVRSQLHSLGSPGPSADSMLAALLYCCARARSEAVASDAMAIQQSIQDYVPSARIAELRLRVYVRSGQLSRALALFRQLNYEGAATQVAEPTYLLLIDYMADQRESAVGAEHAFDVWLQTMDYCGRASAALVERWRAAGTCPEARATANMFMPASQESVAQALERSKVERQPSGSRSSRHFLRNWEFHMVAALVGAYVTSGQLQRALDWEHWLMDAMRAHRLEMKPEFVVRLARVMKRHLEHRSWAHVQACLDLLIAIDANLGKSELAVAPYTEFLRPVRTAFVTALSADGSPRLAAQLNEHLAQNDAQHLLCLVGSNAP</sequence>
<reference evidence="1" key="1">
    <citation type="submission" date="2022-07" db="EMBL/GenBank/DDBJ databases">
        <title>Phylogenomic reconstructions and comparative analyses of Kickxellomycotina fungi.</title>
        <authorList>
            <person name="Reynolds N.K."/>
            <person name="Stajich J.E."/>
            <person name="Barry K."/>
            <person name="Grigoriev I.V."/>
            <person name="Crous P."/>
            <person name="Smith M.E."/>
        </authorList>
    </citation>
    <scope>NUCLEOTIDE SEQUENCE</scope>
    <source>
        <strain evidence="1">CBS 109366</strain>
    </source>
</reference>
<dbReference type="Proteomes" id="UP001140234">
    <property type="component" value="Unassembled WGS sequence"/>
</dbReference>
<organism evidence="1 2">
    <name type="scientific">Coemansia nantahalensis</name>
    <dbReference type="NCBI Taxonomy" id="2789366"/>
    <lineage>
        <taxon>Eukaryota</taxon>
        <taxon>Fungi</taxon>
        <taxon>Fungi incertae sedis</taxon>
        <taxon>Zoopagomycota</taxon>
        <taxon>Kickxellomycotina</taxon>
        <taxon>Kickxellomycetes</taxon>
        <taxon>Kickxellales</taxon>
        <taxon>Kickxellaceae</taxon>
        <taxon>Coemansia</taxon>
    </lineage>
</organism>
<proteinExistence type="predicted"/>